<evidence type="ECO:0000256" key="3">
    <source>
        <dbReference type="ARBA" id="ARBA00009466"/>
    </source>
</evidence>
<dbReference type="InterPro" id="IPR044189">
    <property type="entry name" value="XPO4/7-like"/>
</dbReference>
<dbReference type="GO" id="GO:0015031">
    <property type="term" value="P:protein transport"/>
    <property type="evidence" value="ECO:0007669"/>
    <property type="project" value="UniProtKB-KW"/>
</dbReference>
<keyword evidence="6" id="KW-0653">Protein transport</keyword>
<sequence>MGNTQWNRAWFKRYGEISKQRLDHAILTFFQHFRKLYVVDQAADSSKQLYTRLSELLGLHDHLLVLNLIVGKIATNLKCYMVRDHFPFLGDYRCSRSRTTFYHTIGLLIFMEDSLLKFRTSMDPLLQVFVSLESTPEEMVRTDTVKYALIGLMRDLKGIAMAINSRKMYSFLFDWLYPAHMPLLLKGISHWSDIPEILNGTRKVVKEVLVQQFPNGRLWVISYISCYRCKMEYQMAVMVPDPPIPNMLSAK</sequence>
<dbReference type="GO" id="GO:0005049">
    <property type="term" value="F:nuclear export signal receptor activity"/>
    <property type="evidence" value="ECO:0007669"/>
    <property type="project" value="InterPro"/>
</dbReference>
<comment type="subcellular location">
    <subcellularLocation>
        <location evidence="2">Cytoplasm</location>
    </subcellularLocation>
    <subcellularLocation>
        <location evidence="1">Nucleus</location>
    </subcellularLocation>
</comment>
<dbReference type="EMBL" id="AM429237">
    <property type="protein sequence ID" value="CAN73513.1"/>
    <property type="molecule type" value="Genomic_DNA"/>
</dbReference>
<dbReference type="GO" id="GO:0005634">
    <property type="term" value="C:nucleus"/>
    <property type="evidence" value="ECO:0007669"/>
    <property type="project" value="UniProtKB-SubCell"/>
</dbReference>
<evidence type="ECO:0000259" key="8">
    <source>
        <dbReference type="Pfam" id="PF25795"/>
    </source>
</evidence>
<dbReference type="PANTHER" id="PTHR12596">
    <property type="entry name" value="EXPORTIN 4,7-RELATED"/>
    <property type="match status" value="1"/>
</dbReference>
<organism evidence="9">
    <name type="scientific">Vitis vinifera</name>
    <name type="common">Grape</name>
    <dbReference type="NCBI Taxonomy" id="29760"/>
    <lineage>
        <taxon>Eukaryota</taxon>
        <taxon>Viridiplantae</taxon>
        <taxon>Streptophyta</taxon>
        <taxon>Embryophyta</taxon>
        <taxon>Tracheophyta</taxon>
        <taxon>Spermatophyta</taxon>
        <taxon>Magnoliopsida</taxon>
        <taxon>eudicotyledons</taxon>
        <taxon>Gunneridae</taxon>
        <taxon>Pentapetalae</taxon>
        <taxon>rosids</taxon>
        <taxon>Vitales</taxon>
        <taxon>Vitaceae</taxon>
        <taxon>Viteae</taxon>
        <taxon>Vitis</taxon>
    </lineage>
</organism>
<evidence type="ECO:0000256" key="1">
    <source>
        <dbReference type="ARBA" id="ARBA00004123"/>
    </source>
</evidence>
<feature type="domain" description="Exportin-7/Ran-binding protein 17 TPR repeats" evidence="8">
    <location>
        <begin position="16"/>
        <end position="81"/>
    </location>
</feature>
<dbReference type="AlphaFoldDB" id="A5AL44"/>
<evidence type="ECO:0000256" key="6">
    <source>
        <dbReference type="ARBA" id="ARBA00022927"/>
    </source>
</evidence>
<keyword evidence="4" id="KW-0813">Transport</keyword>
<evidence type="ECO:0000256" key="2">
    <source>
        <dbReference type="ARBA" id="ARBA00004496"/>
    </source>
</evidence>
<evidence type="ECO:0000256" key="5">
    <source>
        <dbReference type="ARBA" id="ARBA00022490"/>
    </source>
</evidence>
<proteinExistence type="inferred from homology"/>
<evidence type="ECO:0000256" key="4">
    <source>
        <dbReference type="ARBA" id="ARBA00022448"/>
    </source>
</evidence>
<protein>
    <recommendedName>
        <fullName evidence="8">Exportin-7/Ran-binding protein 17 TPR repeats domain-containing protein</fullName>
    </recommendedName>
</protein>
<evidence type="ECO:0000256" key="7">
    <source>
        <dbReference type="ARBA" id="ARBA00023242"/>
    </source>
</evidence>
<comment type="similarity">
    <text evidence="3">Belongs to the exportin family.</text>
</comment>
<dbReference type="GO" id="GO:0005737">
    <property type="term" value="C:cytoplasm"/>
    <property type="evidence" value="ECO:0007669"/>
    <property type="project" value="UniProtKB-SubCell"/>
</dbReference>
<name>A5AL44_VITVI</name>
<keyword evidence="7" id="KW-0539">Nucleus</keyword>
<dbReference type="InterPro" id="IPR057947">
    <property type="entry name" value="TPR_XPO7/RBP17"/>
</dbReference>
<dbReference type="Pfam" id="PF25795">
    <property type="entry name" value="TPR_XPO7"/>
    <property type="match status" value="1"/>
</dbReference>
<reference evidence="9" key="1">
    <citation type="journal article" date="2007" name="PLoS ONE">
        <title>The first genome sequence of an elite grapevine cultivar (Pinot noir Vitis vinifera L.): coping with a highly heterozygous genome.</title>
        <authorList>
            <person name="Velasco R."/>
            <person name="Zharkikh A."/>
            <person name="Troggio M."/>
            <person name="Cartwright D.A."/>
            <person name="Cestaro A."/>
            <person name="Pruss D."/>
            <person name="Pindo M."/>
            <person name="FitzGerald L.M."/>
            <person name="Vezzulli S."/>
            <person name="Reid J."/>
            <person name="Malacarne G."/>
            <person name="Iliev D."/>
            <person name="Coppola G."/>
            <person name="Wardell B."/>
            <person name="Micheletti D."/>
            <person name="Macalma T."/>
            <person name="Facci M."/>
            <person name="Mitchell J.T."/>
            <person name="Perazzolli M."/>
            <person name="Eldredge G."/>
            <person name="Gatto P."/>
            <person name="Oyzerski R."/>
            <person name="Moretto M."/>
            <person name="Gutin N."/>
            <person name="Stefanini M."/>
            <person name="Chen Y."/>
            <person name="Segala C."/>
            <person name="Davenport C."/>
            <person name="Dematte L."/>
            <person name="Mraz A."/>
            <person name="Battilana J."/>
            <person name="Stormo K."/>
            <person name="Costa F."/>
            <person name="Tao Q."/>
            <person name="Si-Ammour A."/>
            <person name="Harkins T."/>
            <person name="Lackey A."/>
            <person name="Perbost C."/>
            <person name="Taillon B."/>
            <person name="Stella A."/>
            <person name="Solovyev V."/>
            <person name="Fawcett J.A."/>
            <person name="Sterck L."/>
            <person name="Vandepoele K."/>
            <person name="Grando S.M."/>
            <person name="Toppo S."/>
            <person name="Moser C."/>
            <person name="Lanchbury J."/>
            <person name="Bogden R."/>
            <person name="Skolnick M."/>
            <person name="Sgaramella V."/>
            <person name="Bhatnagar S.K."/>
            <person name="Fontana P."/>
            <person name="Gutin A."/>
            <person name="Van de Peer Y."/>
            <person name="Salamini F."/>
            <person name="Viola R."/>
        </authorList>
    </citation>
    <scope>NUCLEOTIDE SEQUENCE</scope>
</reference>
<gene>
    <name evidence="9" type="ORF">VITISV_005466</name>
</gene>
<accession>A5AL44</accession>
<dbReference type="ExpressionAtlas" id="A5AL44">
    <property type="expression patterns" value="baseline and differential"/>
</dbReference>
<keyword evidence="5" id="KW-0963">Cytoplasm</keyword>
<evidence type="ECO:0000313" key="9">
    <source>
        <dbReference type="EMBL" id="CAN73513.1"/>
    </source>
</evidence>
<dbReference type="PANTHER" id="PTHR12596:SF2">
    <property type="entry name" value="EXPORTIN-7 ISOFORM X1"/>
    <property type="match status" value="1"/>
</dbReference>